<dbReference type="InterPro" id="IPR011109">
    <property type="entry name" value="DNA_bind_recombinase_dom"/>
</dbReference>
<evidence type="ECO:0000313" key="6">
    <source>
        <dbReference type="Proteomes" id="UP000291269"/>
    </source>
</evidence>
<feature type="coiled-coil region" evidence="1">
    <location>
        <begin position="365"/>
        <end position="419"/>
    </location>
</feature>
<comment type="caution">
    <text evidence="5">The sequence shown here is derived from an EMBL/GenBank/DDBJ whole genome shotgun (WGS) entry which is preliminary data.</text>
</comment>
<dbReference type="PROSITE" id="PS51737">
    <property type="entry name" value="RECOMBINASE_DNA_BIND"/>
    <property type="match status" value="1"/>
</dbReference>
<keyword evidence="1" id="KW-0175">Coiled coil</keyword>
<dbReference type="InterPro" id="IPR038109">
    <property type="entry name" value="DNA_bind_recomb_sf"/>
</dbReference>
<dbReference type="InterPro" id="IPR006119">
    <property type="entry name" value="Resolv_N"/>
</dbReference>
<dbReference type="Pfam" id="PF07508">
    <property type="entry name" value="Recombinase"/>
    <property type="match status" value="1"/>
</dbReference>
<dbReference type="Proteomes" id="UP000291269">
    <property type="component" value="Unassembled WGS sequence"/>
</dbReference>
<dbReference type="GO" id="GO:0000150">
    <property type="term" value="F:DNA strand exchange activity"/>
    <property type="evidence" value="ECO:0007669"/>
    <property type="project" value="InterPro"/>
</dbReference>
<dbReference type="CDD" id="cd00338">
    <property type="entry name" value="Ser_Recombinase"/>
    <property type="match status" value="1"/>
</dbReference>
<organism evidence="5 6">
    <name type="scientific">Candidatus Borkfalkia ceftriaxoniphila</name>
    <dbReference type="NCBI Taxonomy" id="2508949"/>
    <lineage>
        <taxon>Bacteria</taxon>
        <taxon>Bacillati</taxon>
        <taxon>Bacillota</taxon>
        <taxon>Clostridia</taxon>
        <taxon>Christensenellales</taxon>
        <taxon>Christensenellaceae</taxon>
        <taxon>Candidatus Borkfalkia</taxon>
    </lineage>
</organism>
<dbReference type="Gene3D" id="3.40.50.1390">
    <property type="entry name" value="Resolvase, N-terminal catalytic domain"/>
    <property type="match status" value="1"/>
</dbReference>
<evidence type="ECO:0000256" key="1">
    <source>
        <dbReference type="SAM" id="Coils"/>
    </source>
</evidence>
<dbReference type="OrthoDB" id="9781670at2"/>
<feature type="domain" description="Resolvase/invertase-type recombinase catalytic" evidence="2">
    <location>
        <begin position="3"/>
        <end position="154"/>
    </location>
</feature>
<dbReference type="EMBL" id="SDOZ01000002">
    <property type="protein sequence ID" value="RXZ61628.1"/>
    <property type="molecule type" value="Genomic_DNA"/>
</dbReference>
<dbReference type="EMBL" id="SDOZ01000002">
    <property type="protein sequence ID" value="RXZ62364.1"/>
    <property type="molecule type" value="Genomic_DNA"/>
</dbReference>
<sequence>MKSAVIYARYSSASQTEQSIEGQLDVCKKYAQDNDLQIVDTYIDRAMTGKNDQRAAFQKLLSDSEKPVTWEIVLVYAIDRFGRNSIEIAVNKQRLKKNRKTLISATQRTSENIDGTKNLDGILLENMYIGLAEYYSEELSQKILRGLNESRKKGFYCGGGVPYGYKVVARKIVDDAEKADIVRYIFSQYALGVYVPTIIKALTERGVYHNGKPFAPNTVYHILKNEKYLGIYRNKGEEYDNIYPQIVPIEIFDKVRAKVQKNKYGKRSVQVTYLLRHKLKCGYCGHPISAESGTSSNGEVIHYYKCHGRKKYRNGCEKTALRKEFLENFVLETILRELSKPDTMNKVVDGLMQIQEMQNKESPILKTLLSEKRQTETALNNLMSAIEQGIISATTNKRLHELENKLTELERNILIEQSKTKITLSEDKIRKYYEQALLKEPQMLINLLIKQIVLYNDKMIVYYNSPIQTSPDGNSQGFSFYDEIAFMPYIIQNKPNPAMRAIRVIMTV</sequence>
<evidence type="ECO:0000313" key="4">
    <source>
        <dbReference type="EMBL" id="RXZ61628.1"/>
    </source>
</evidence>
<dbReference type="Gene3D" id="3.90.1750.20">
    <property type="entry name" value="Putative Large Serine Recombinase, Chain B, Domain 2"/>
    <property type="match status" value="1"/>
</dbReference>
<gene>
    <name evidence="4" type="ORF">ESZ91_04320</name>
    <name evidence="5" type="ORF">ESZ91_08205</name>
</gene>
<dbReference type="InterPro" id="IPR036162">
    <property type="entry name" value="Resolvase-like_N_sf"/>
</dbReference>
<proteinExistence type="predicted"/>
<keyword evidence="6" id="KW-1185">Reference proteome</keyword>
<dbReference type="Pfam" id="PF00239">
    <property type="entry name" value="Resolvase"/>
    <property type="match status" value="1"/>
</dbReference>
<reference evidence="5 6" key="1">
    <citation type="journal article" date="2019" name="Gut">
        <title>Antibiotics-induced monodominance of a novel gut bacterial order.</title>
        <authorList>
            <person name="Hildebrand F."/>
            <person name="Moitinho-Silva L."/>
            <person name="Blasche S."/>
            <person name="Jahn M.T."/>
            <person name="Gossmann T.I."/>
            <person name="Heuerta-Cepas J."/>
            <person name="Hercog R."/>
            <person name="Luetge M."/>
            <person name="Bahram M."/>
            <person name="Pryszlak A."/>
            <person name="Alves R.J."/>
            <person name="Waszak S.M."/>
            <person name="Zhu A."/>
            <person name="Ye L."/>
            <person name="Costea P.I."/>
            <person name="Aalvink S."/>
            <person name="Belzer C."/>
            <person name="Forslund S.K."/>
            <person name="Sunagawa S."/>
            <person name="Hentschel U."/>
            <person name="Merten C."/>
            <person name="Patil K.R."/>
            <person name="Benes V."/>
            <person name="Bork P."/>
        </authorList>
    </citation>
    <scope>NUCLEOTIDE SEQUENCE [LARGE SCALE GENOMIC DNA]</scope>
    <source>
        <strain evidence="5 6">HDS1380</strain>
    </source>
</reference>
<dbReference type="PANTHER" id="PTHR30461:SF23">
    <property type="entry name" value="DNA RECOMBINASE-RELATED"/>
    <property type="match status" value="1"/>
</dbReference>
<dbReference type="SMART" id="SM00857">
    <property type="entry name" value="Resolvase"/>
    <property type="match status" value="1"/>
</dbReference>
<dbReference type="AlphaFoldDB" id="A0A4Q2KCP6"/>
<evidence type="ECO:0000259" key="2">
    <source>
        <dbReference type="PROSITE" id="PS51736"/>
    </source>
</evidence>
<dbReference type="PANTHER" id="PTHR30461">
    <property type="entry name" value="DNA-INVERTASE FROM LAMBDOID PROPHAGE"/>
    <property type="match status" value="1"/>
</dbReference>
<protein>
    <submittedName>
        <fullName evidence="5">Recombinase family protein</fullName>
    </submittedName>
</protein>
<name>A0A4Q2KCP6_9FIRM</name>
<dbReference type="RefSeq" id="WP_129224476.1">
    <property type="nucleotide sequence ID" value="NZ_SDOZ01000002.1"/>
</dbReference>
<accession>A0A4Q2KCP6</accession>
<dbReference type="GO" id="GO:0003677">
    <property type="term" value="F:DNA binding"/>
    <property type="evidence" value="ECO:0007669"/>
    <property type="project" value="InterPro"/>
</dbReference>
<dbReference type="InterPro" id="IPR025827">
    <property type="entry name" value="Zn_ribbon_recom_dom"/>
</dbReference>
<dbReference type="InterPro" id="IPR050639">
    <property type="entry name" value="SSR_resolvase"/>
</dbReference>
<dbReference type="PROSITE" id="PS51736">
    <property type="entry name" value="RECOMBINASES_3"/>
    <property type="match status" value="1"/>
</dbReference>
<evidence type="ECO:0000259" key="3">
    <source>
        <dbReference type="PROSITE" id="PS51737"/>
    </source>
</evidence>
<dbReference type="Pfam" id="PF13408">
    <property type="entry name" value="Zn_ribbon_recom"/>
    <property type="match status" value="1"/>
</dbReference>
<dbReference type="SUPFAM" id="SSF53041">
    <property type="entry name" value="Resolvase-like"/>
    <property type="match status" value="1"/>
</dbReference>
<feature type="domain" description="Recombinase" evidence="3">
    <location>
        <begin position="162"/>
        <end position="265"/>
    </location>
</feature>
<evidence type="ECO:0000313" key="5">
    <source>
        <dbReference type="EMBL" id="RXZ62364.1"/>
    </source>
</evidence>